<dbReference type="RefSeq" id="XP_009168568.1">
    <property type="nucleotide sequence ID" value="XM_009170304.1"/>
</dbReference>
<protein>
    <submittedName>
        <fullName evidence="1">Uncharacterized protein</fullName>
    </submittedName>
</protein>
<keyword evidence="2" id="KW-1185">Reference proteome</keyword>
<reference evidence="1 2" key="1">
    <citation type="submission" date="2013-11" db="EMBL/GenBank/DDBJ databases">
        <title>Opisthorchis viverrini - life in the bile duct.</title>
        <authorList>
            <person name="Young N.D."/>
            <person name="Nagarajan N."/>
            <person name="Lin S.J."/>
            <person name="Korhonen P.K."/>
            <person name="Jex A.R."/>
            <person name="Hall R.S."/>
            <person name="Safavi-Hemami H."/>
            <person name="Kaewkong W."/>
            <person name="Bertrand D."/>
            <person name="Gao S."/>
            <person name="Seet Q."/>
            <person name="Wongkham S."/>
            <person name="Teh B.T."/>
            <person name="Wongkham C."/>
            <person name="Intapan P.M."/>
            <person name="Maleewong W."/>
            <person name="Yang X."/>
            <person name="Hu M."/>
            <person name="Wang Z."/>
            <person name="Hofmann A."/>
            <person name="Sternberg P.W."/>
            <person name="Tan P."/>
            <person name="Wang J."/>
            <person name="Gasser R.B."/>
        </authorList>
    </citation>
    <scope>NUCLEOTIDE SEQUENCE [LARGE SCALE GENOMIC DNA]</scope>
</reference>
<dbReference type="Proteomes" id="UP000054324">
    <property type="component" value="Unassembled WGS sequence"/>
</dbReference>
<gene>
    <name evidence="1" type="ORF">T265_05321</name>
</gene>
<dbReference type="AlphaFoldDB" id="A0A074ZK57"/>
<organism evidence="1 2">
    <name type="scientific">Opisthorchis viverrini</name>
    <name type="common">Southeast Asian liver fluke</name>
    <dbReference type="NCBI Taxonomy" id="6198"/>
    <lineage>
        <taxon>Eukaryota</taxon>
        <taxon>Metazoa</taxon>
        <taxon>Spiralia</taxon>
        <taxon>Lophotrochozoa</taxon>
        <taxon>Platyhelminthes</taxon>
        <taxon>Trematoda</taxon>
        <taxon>Digenea</taxon>
        <taxon>Opisthorchiida</taxon>
        <taxon>Opisthorchiata</taxon>
        <taxon>Opisthorchiidae</taxon>
        <taxon>Opisthorchis</taxon>
    </lineage>
</organism>
<name>A0A074ZK57_OPIVI</name>
<evidence type="ECO:0000313" key="2">
    <source>
        <dbReference type="Proteomes" id="UP000054324"/>
    </source>
</evidence>
<accession>A0A074ZK57</accession>
<sequence length="113" mass="12707">MLQLRIPKSQQPFDAIPPEGCKRAGILPGFPGLGRKSREAEVRFEPRIFRSVNSPSNHLIHINWRCAISDDLQKGINNIPGTIKPSPPLLSSYVDFTSQDESDALQWRKNWGA</sequence>
<evidence type="ECO:0000313" key="1">
    <source>
        <dbReference type="EMBL" id="KER27693.1"/>
    </source>
</evidence>
<dbReference type="GeneID" id="20319503"/>
<proteinExistence type="predicted"/>
<dbReference type="OrthoDB" id="449052at2759"/>
<dbReference type="CTD" id="20319503"/>
<dbReference type="EMBL" id="KL596717">
    <property type="protein sequence ID" value="KER27693.1"/>
    <property type="molecule type" value="Genomic_DNA"/>
</dbReference>
<dbReference type="KEGG" id="ovi:T265_05321"/>